<feature type="chain" id="PRO_5035156851" evidence="1">
    <location>
        <begin position="19"/>
        <end position="230"/>
    </location>
</feature>
<gene>
    <name evidence="2" type="ORF">Forpe1208_v010690</name>
</gene>
<evidence type="ECO:0000256" key="1">
    <source>
        <dbReference type="SAM" id="SignalP"/>
    </source>
</evidence>
<sequence>MLAESLLLSSFFVAAAQAGPAGAGQGLAKRDGLPVCDNTSQTYGGPYSDGSGIYVTSDRISHPYKFPLVRKCWYDYFVVEASVEYTPWQKASGDIYCTGTQTCSATKLTGNSICQERSYSISTSVGSEIEGFTLGITFQSTTSKSKCVTASDNTACTWNDQGCHTIWTQQQVLRQKGYRRQRCNWGNGDETQCMDDWEQTTPSDHVSYGCGSQCTDTNDCGNTDGQPCSK</sequence>
<dbReference type="AlphaFoldDB" id="A0A8J5NQ06"/>
<accession>A0A8J5NQ06</accession>
<organism evidence="2 3">
    <name type="scientific">Fusarium oxysporum f. sp. rapae</name>
    <dbReference type="NCBI Taxonomy" id="485398"/>
    <lineage>
        <taxon>Eukaryota</taxon>
        <taxon>Fungi</taxon>
        <taxon>Dikarya</taxon>
        <taxon>Ascomycota</taxon>
        <taxon>Pezizomycotina</taxon>
        <taxon>Sordariomycetes</taxon>
        <taxon>Hypocreomycetidae</taxon>
        <taxon>Hypocreales</taxon>
        <taxon>Nectriaceae</taxon>
        <taxon>Fusarium</taxon>
        <taxon>Fusarium oxysporum species complex</taxon>
    </lineage>
</organism>
<feature type="signal peptide" evidence="1">
    <location>
        <begin position="1"/>
        <end position="18"/>
    </location>
</feature>
<comment type="caution">
    <text evidence="2">The sequence shown here is derived from an EMBL/GenBank/DDBJ whole genome shotgun (WGS) entry which is preliminary data.</text>
</comment>
<dbReference type="EMBL" id="JAELUQ010000007">
    <property type="protein sequence ID" value="KAG7410551.1"/>
    <property type="molecule type" value="Genomic_DNA"/>
</dbReference>
<protein>
    <submittedName>
        <fullName evidence="2">Uncharacterized protein</fullName>
    </submittedName>
</protein>
<proteinExistence type="predicted"/>
<name>A0A8J5NQ06_FUSOX</name>
<evidence type="ECO:0000313" key="3">
    <source>
        <dbReference type="Proteomes" id="UP000694050"/>
    </source>
</evidence>
<keyword evidence="1" id="KW-0732">Signal</keyword>
<reference evidence="2" key="1">
    <citation type="submission" date="2021-04" db="EMBL/GenBank/DDBJ databases">
        <title>First draft genome resource for Brassicaceae pathogens Fusarium oxysporum f. sp. raphani and Fusarium oxysporum f. sp. rapae.</title>
        <authorList>
            <person name="Asai S."/>
        </authorList>
    </citation>
    <scope>NUCLEOTIDE SEQUENCE</scope>
    <source>
        <strain evidence="2">Tf1208</strain>
    </source>
</reference>
<dbReference type="Proteomes" id="UP000694050">
    <property type="component" value="Unassembled WGS sequence"/>
</dbReference>
<evidence type="ECO:0000313" key="2">
    <source>
        <dbReference type="EMBL" id="KAG7410551.1"/>
    </source>
</evidence>